<sequence length="263" mass="29325">MNFSFLILEFLKQQGQVLVPGFGTFYLKNTNALVDEGGKSILPPGKEVAFQIGNSAADDSFVRFVAQQKNIPLIDAEIEVKKQTNFWYSILQKEGKFVLENIGTFILDDSQIHFTGNRTENLSPDFYGLEEIHLSEIKNSVALSKPEDHQTSYRFSKTLYWLVPLLLGVSGLAYFGITQPEIILGKKSFGNGLEPAPATKIVKASIKKDSVKQDSATLMNPVMDSAKTDSLKSKAIAPVPGKKWSSQKYSKSKWKKSKKRQNP</sequence>
<protein>
    <recommendedName>
        <fullName evidence="6">CCDC81-like prokaryotic HU domain-containing protein</fullName>
    </recommendedName>
</protein>
<proteinExistence type="predicted"/>
<organism evidence="4 5">
    <name type="scientific">Kaistella yananensis</name>
    <dbReference type="NCBI Taxonomy" id="2989820"/>
    <lineage>
        <taxon>Bacteria</taxon>
        <taxon>Pseudomonadati</taxon>
        <taxon>Bacteroidota</taxon>
        <taxon>Flavobacteriia</taxon>
        <taxon>Flavobacteriales</taxon>
        <taxon>Weeksellaceae</taxon>
        <taxon>Chryseobacterium group</taxon>
        <taxon>Kaistella</taxon>
    </lineage>
</organism>
<dbReference type="RefSeq" id="WP_265143649.1">
    <property type="nucleotide sequence ID" value="NZ_JAPCHZ010000002.1"/>
</dbReference>
<evidence type="ECO:0000259" key="3">
    <source>
        <dbReference type="Pfam" id="PF18175"/>
    </source>
</evidence>
<reference evidence="4 5" key="1">
    <citation type="submission" date="2022-10" db="EMBL/GenBank/DDBJ databases">
        <title>Kaistella sp. BT-6-1-3.</title>
        <authorList>
            <person name="Ai J."/>
            <person name="Deng Z."/>
        </authorList>
    </citation>
    <scope>NUCLEOTIDE SEQUENCE [LARGE SCALE GENOMIC DNA]</scope>
    <source>
        <strain evidence="4 5">BT6-1-3</strain>
    </source>
</reference>
<evidence type="ECO:0000259" key="2">
    <source>
        <dbReference type="Pfam" id="PF18174"/>
    </source>
</evidence>
<evidence type="ECO:0000313" key="4">
    <source>
        <dbReference type="EMBL" id="MCW4451443.1"/>
    </source>
</evidence>
<dbReference type="Pfam" id="PF18174">
    <property type="entry name" value="HU-CCDC81_bac_1"/>
    <property type="match status" value="1"/>
</dbReference>
<gene>
    <name evidence="4" type="ORF">OK344_04400</name>
</gene>
<name>A0ABT3JKY5_9FLAO</name>
<dbReference type="Pfam" id="PF18175">
    <property type="entry name" value="HU-CCDC81_bac_2"/>
    <property type="match status" value="1"/>
</dbReference>
<feature type="domain" description="CCDC81-like prokaryotic HU" evidence="2">
    <location>
        <begin position="9"/>
        <end position="50"/>
    </location>
</feature>
<evidence type="ECO:0008006" key="6">
    <source>
        <dbReference type="Google" id="ProtNLM"/>
    </source>
</evidence>
<dbReference type="Proteomes" id="UP001209107">
    <property type="component" value="Unassembled WGS sequence"/>
</dbReference>
<evidence type="ECO:0000313" key="5">
    <source>
        <dbReference type="Proteomes" id="UP001209107"/>
    </source>
</evidence>
<evidence type="ECO:0000256" key="1">
    <source>
        <dbReference type="SAM" id="MobiDB-lite"/>
    </source>
</evidence>
<keyword evidence="5" id="KW-1185">Reference proteome</keyword>
<dbReference type="InterPro" id="IPR041268">
    <property type="entry name" value="HU-CCDC81_bac_2"/>
</dbReference>
<feature type="compositionally biased region" description="Basic residues" evidence="1">
    <location>
        <begin position="250"/>
        <end position="263"/>
    </location>
</feature>
<feature type="region of interest" description="Disordered" evidence="1">
    <location>
        <begin position="229"/>
        <end position="263"/>
    </location>
</feature>
<comment type="caution">
    <text evidence="4">The sequence shown here is derived from an EMBL/GenBank/DDBJ whole genome shotgun (WGS) entry which is preliminary data.</text>
</comment>
<dbReference type="EMBL" id="JAPCHZ010000002">
    <property type="protein sequence ID" value="MCW4451443.1"/>
    <property type="molecule type" value="Genomic_DNA"/>
</dbReference>
<feature type="domain" description="CCDC81-like prokaryotic HU" evidence="3">
    <location>
        <begin position="63"/>
        <end position="127"/>
    </location>
</feature>
<dbReference type="InterPro" id="IPR040495">
    <property type="entry name" value="HU-CCDC81_bac_1"/>
</dbReference>
<accession>A0ABT3JKY5</accession>